<comment type="catalytic activity">
    <reaction evidence="1">
        <text>L-histidyl-[protein] + phosphoenolpyruvate = N(pros)-phospho-L-histidyl-[protein] + pyruvate</text>
        <dbReference type="Rhea" id="RHEA:23880"/>
        <dbReference type="Rhea" id="RHEA-COMP:9745"/>
        <dbReference type="Rhea" id="RHEA-COMP:9746"/>
        <dbReference type="ChEBI" id="CHEBI:15361"/>
        <dbReference type="ChEBI" id="CHEBI:29979"/>
        <dbReference type="ChEBI" id="CHEBI:58702"/>
        <dbReference type="ChEBI" id="CHEBI:64837"/>
        <dbReference type="EC" id="2.7.3.9"/>
    </reaction>
</comment>
<evidence type="ECO:0000256" key="3">
    <source>
        <dbReference type="ARBA" id="ARBA00004496"/>
    </source>
</evidence>
<evidence type="ECO:0000256" key="2">
    <source>
        <dbReference type="ARBA" id="ARBA00001946"/>
    </source>
</evidence>
<dbReference type="GO" id="GO:0008965">
    <property type="term" value="F:phosphoenolpyruvate-protein phosphotransferase activity"/>
    <property type="evidence" value="ECO:0007669"/>
    <property type="project" value="UniProtKB-EC"/>
</dbReference>
<dbReference type="InterPro" id="IPR008279">
    <property type="entry name" value="PEP-util_enz_mobile_dom"/>
</dbReference>
<dbReference type="InterPro" id="IPR015813">
    <property type="entry name" value="Pyrv/PenolPyrv_kinase-like_dom"/>
</dbReference>
<dbReference type="Proteomes" id="UP001595444">
    <property type="component" value="Unassembled WGS sequence"/>
</dbReference>
<evidence type="ECO:0000256" key="6">
    <source>
        <dbReference type="ARBA" id="ARBA00022448"/>
    </source>
</evidence>
<keyword evidence="7" id="KW-0963">Cytoplasm</keyword>
<dbReference type="Gene3D" id="1.10.274.10">
    <property type="entry name" value="PtsI, HPr-binding domain"/>
    <property type="match status" value="1"/>
</dbReference>
<evidence type="ECO:0000256" key="1">
    <source>
        <dbReference type="ARBA" id="ARBA00000683"/>
    </source>
</evidence>
<evidence type="ECO:0000256" key="5">
    <source>
        <dbReference type="ARBA" id="ARBA00012232"/>
    </source>
</evidence>
<comment type="cofactor">
    <cofactor evidence="2">
        <name>Mg(2+)</name>
        <dbReference type="ChEBI" id="CHEBI:18420"/>
    </cofactor>
</comment>
<keyword evidence="6" id="KW-0813">Transport</keyword>
<keyword evidence="12" id="KW-0418">Kinase</keyword>
<dbReference type="NCBIfam" id="TIGR01417">
    <property type="entry name" value="PTS_I_fam"/>
    <property type="match status" value="1"/>
</dbReference>
<dbReference type="SUPFAM" id="SSF47831">
    <property type="entry name" value="Enzyme I of the PEP:sugar phosphotransferase system HPr-binding (sub)domain"/>
    <property type="match status" value="1"/>
</dbReference>
<dbReference type="PANTHER" id="PTHR46244:SF6">
    <property type="entry name" value="PHOSPHOENOLPYRUVATE-PROTEIN PHOSPHOTRANSFERASE"/>
    <property type="match status" value="1"/>
</dbReference>
<evidence type="ECO:0000256" key="13">
    <source>
        <dbReference type="ARBA" id="ARBA00022842"/>
    </source>
</evidence>
<evidence type="ECO:0000313" key="15">
    <source>
        <dbReference type="EMBL" id="MFC3050628.1"/>
    </source>
</evidence>
<keyword evidence="11" id="KW-0479">Metal-binding</keyword>
<dbReference type="EC" id="2.7.3.9" evidence="5"/>
<dbReference type="Gene3D" id="3.30.450.40">
    <property type="match status" value="1"/>
</dbReference>
<proteinExistence type="inferred from homology"/>
<comment type="subcellular location">
    <subcellularLocation>
        <location evidence="3">Cytoplasm</location>
    </subcellularLocation>
</comment>
<dbReference type="Gene3D" id="3.20.20.60">
    <property type="entry name" value="Phosphoenolpyruvate-binding domains"/>
    <property type="match status" value="1"/>
</dbReference>
<dbReference type="Pfam" id="PF01590">
    <property type="entry name" value="GAF"/>
    <property type="match status" value="1"/>
</dbReference>
<comment type="caution">
    <text evidence="15">The sequence shown here is derived from an EMBL/GenBank/DDBJ whole genome shotgun (WGS) entry which is preliminary data.</text>
</comment>
<evidence type="ECO:0000256" key="10">
    <source>
        <dbReference type="ARBA" id="ARBA00022683"/>
    </source>
</evidence>
<dbReference type="Pfam" id="PF02896">
    <property type="entry name" value="PEP-utilizers_C"/>
    <property type="match status" value="1"/>
</dbReference>
<dbReference type="PRINTS" id="PR01736">
    <property type="entry name" value="PHPHTRNFRASE"/>
</dbReference>
<comment type="similarity">
    <text evidence="4">Belongs to the PEP-utilizing enzyme family.</text>
</comment>
<dbReference type="InterPro" id="IPR003018">
    <property type="entry name" value="GAF"/>
</dbReference>
<keyword evidence="10" id="KW-0598">Phosphotransferase system</keyword>
<evidence type="ECO:0000256" key="8">
    <source>
        <dbReference type="ARBA" id="ARBA00022597"/>
    </source>
</evidence>
<dbReference type="InterPro" id="IPR000121">
    <property type="entry name" value="PEP_util_C"/>
</dbReference>
<evidence type="ECO:0000256" key="7">
    <source>
        <dbReference type="ARBA" id="ARBA00022490"/>
    </source>
</evidence>
<keyword evidence="8" id="KW-0762">Sugar transport</keyword>
<protein>
    <recommendedName>
        <fullName evidence="5">phosphoenolpyruvate--protein phosphotransferase</fullName>
        <ecNumber evidence="5">2.7.3.9</ecNumber>
    </recommendedName>
</protein>
<dbReference type="InterPro" id="IPR006318">
    <property type="entry name" value="PTS_EI-like"/>
</dbReference>
<dbReference type="EMBL" id="JBHRSL010000001">
    <property type="protein sequence ID" value="MFC3050628.1"/>
    <property type="molecule type" value="Genomic_DNA"/>
</dbReference>
<dbReference type="Gene3D" id="3.50.30.10">
    <property type="entry name" value="Phosphohistidine domain"/>
    <property type="match status" value="1"/>
</dbReference>
<dbReference type="SUPFAM" id="SSF51621">
    <property type="entry name" value="Phosphoenolpyruvate/pyruvate domain"/>
    <property type="match status" value="1"/>
</dbReference>
<keyword evidence="16" id="KW-1185">Reference proteome</keyword>
<dbReference type="PANTHER" id="PTHR46244">
    <property type="entry name" value="PHOSPHOENOLPYRUVATE-PROTEIN PHOSPHOTRANSFERASE"/>
    <property type="match status" value="1"/>
</dbReference>
<evidence type="ECO:0000256" key="4">
    <source>
        <dbReference type="ARBA" id="ARBA00007837"/>
    </source>
</evidence>
<dbReference type="Pfam" id="PF00391">
    <property type="entry name" value="PEP-utilizers"/>
    <property type="match status" value="1"/>
</dbReference>
<keyword evidence="9 15" id="KW-0808">Transferase</keyword>
<sequence length="735" mass="81251">MAGGGDAQDKLDRVVRLIAQNMVAEVCSIYLARAGGVLELFSTEGLNEEAVHQTRLSVGEGLVGLVAERGLPLNLSEAPQHPRFAYRPETGEEIYHSFLGVPVRRMGRVVGVLVVQNVASRSYTPEEVEALQTISMVIAELVGAGDLVAQTELAEDVSTTGKSVTLNGTMFASGVGAGVAVFHQPQVRITRTIADSVDDEKKRLDEAIDTLGTQLEEMIEHPNLAHGGEHREVLETYRMFAHDRGWQQKMREAVASGLTAEAAVDKVQQDNRARMAKIHDPYLRERIGDFEDLAIRLIRIIQGDKSDYRAVLKRDSVLVARNIGPAELMDYDQKYLKAIVLEEGSSTAHVVIIARAMGVPVLGRVNNLLGHVQAGEQIVVDTENAHAYIRPGEDVIETYRATLKLQEKLLAEYASERDLPAETKDGFKVDLLMNAGLLVDLPSLDKTGAEGIGLFRTEFQFMVSPVLPKVDEQTKIYKTALDIAGDRPVVFRTLDIGGDKQVPFLPRDEEENPAMGWRAIRVALDRPALLRFQLRALLYAASGKTLYVMFPMIAEVAEFRRCRVIMQKEIERLKKFGKVPPVAVKIGCMLEVPALSWQLDILLKEIDFLSIGTNDLMQFFFACDRSNPRLADRYDLLAPSVLAFLHMIFKACAEANVPVTLCGEMGGRPIEAMALVALGLRRISISPTSIGPVKRMIRSVHMGQLQQFLLSNIGSPEHSIRDSLVHFARDHGIKV</sequence>
<feature type="domain" description="GAF" evidence="14">
    <location>
        <begin position="6"/>
        <end position="152"/>
    </location>
</feature>
<dbReference type="SMART" id="SM00065">
    <property type="entry name" value="GAF"/>
    <property type="match status" value="1"/>
</dbReference>
<evidence type="ECO:0000259" key="14">
    <source>
        <dbReference type="SMART" id="SM00065"/>
    </source>
</evidence>
<dbReference type="InterPro" id="IPR008731">
    <property type="entry name" value="PTS_EIN"/>
</dbReference>
<name>A0ABV7D0E2_9PROT</name>
<evidence type="ECO:0000256" key="11">
    <source>
        <dbReference type="ARBA" id="ARBA00022723"/>
    </source>
</evidence>
<organism evidence="15 16">
    <name type="scientific">Kordiimonas pumila</name>
    <dbReference type="NCBI Taxonomy" id="2161677"/>
    <lineage>
        <taxon>Bacteria</taxon>
        <taxon>Pseudomonadati</taxon>
        <taxon>Pseudomonadota</taxon>
        <taxon>Alphaproteobacteria</taxon>
        <taxon>Kordiimonadales</taxon>
        <taxon>Kordiimonadaceae</taxon>
        <taxon>Kordiimonas</taxon>
    </lineage>
</organism>
<gene>
    <name evidence="15" type="primary">ptsP</name>
    <name evidence="15" type="ORF">ACFOKA_01785</name>
</gene>
<accession>A0ABV7D0E2</accession>
<dbReference type="RefSeq" id="WP_194215768.1">
    <property type="nucleotide sequence ID" value="NZ_CP061205.1"/>
</dbReference>
<evidence type="ECO:0000313" key="16">
    <source>
        <dbReference type="Proteomes" id="UP001595444"/>
    </source>
</evidence>
<keyword evidence="13" id="KW-0460">Magnesium</keyword>
<dbReference type="InterPro" id="IPR050499">
    <property type="entry name" value="PEP-utilizing_PTS_enzyme"/>
</dbReference>
<dbReference type="InterPro" id="IPR036637">
    <property type="entry name" value="Phosphohistidine_dom_sf"/>
</dbReference>
<evidence type="ECO:0000256" key="12">
    <source>
        <dbReference type="ARBA" id="ARBA00022777"/>
    </source>
</evidence>
<dbReference type="InterPro" id="IPR040442">
    <property type="entry name" value="Pyrv_kinase-like_dom_sf"/>
</dbReference>
<dbReference type="InterPro" id="IPR036618">
    <property type="entry name" value="PtsI_HPr-bd_sf"/>
</dbReference>
<dbReference type="SUPFAM" id="SSF52009">
    <property type="entry name" value="Phosphohistidine domain"/>
    <property type="match status" value="1"/>
</dbReference>
<dbReference type="SUPFAM" id="SSF55781">
    <property type="entry name" value="GAF domain-like"/>
    <property type="match status" value="1"/>
</dbReference>
<evidence type="ECO:0000256" key="9">
    <source>
        <dbReference type="ARBA" id="ARBA00022679"/>
    </source>
</evidence>
<reference evidence="16" key="1">
    <citation type="journal article" date="2019" name="Int. J. Syst. Evol. Microbiol.">
        <title>The Global Catalogue of Microorganisms (GCM) 10K type strain sequencing project: providing services to taxonomists for standard genome sequencing and annotation.</title>
        <authorList>
            <consortium name="The Broad Institute Genomics Platform"/>
            <consortium name="The Broad Institute Genome Sequencing Center for Infectious Disease"/>
            <person name="Wu L."/>
            <person name="Ma J."/>
        </authorList>
    </citation>
    <scope>NUCLEOTIDE SEQUENCE [LARGE SCALE GENOMIC DNA]</scope>
    <source>
        <strain evidence="16">KCTC 62164</strain>
    </source>
</reference>
<dbReference type="InterPro" id="IPR029016">
    <property type="entry name" value="GAF-like_dom_sf"/>
</dbReference>
<dbReference type="Pfam" id="PF05524">
    <property type="entry name" value="PEP-utilisers_N"/>
    <property type="match status" value="1"/>
</dbReference>